<accession>A0AB39KV91</accession>
<evidence type="ECO:0000256" key="2">
    <source>
        <dbReference type="ARBA" id="ARBA00022679"/>
    </source>
</evidence>
<dbReference type="RefSeq" id="WP_369060702.1">
    <property type="nucleotide sequence ID" value="NZ_CP158375.1"/>
</dbReference>
<evidence type="ECO:0000259" key="5">
    <source>
        <dbReference type="Pfam" id="PF13844"/>
    </source>
</evidence>
<dbReference type="Gene3D" id="1.25.40.10">
    <property type="entry name" value="Tetratricopeptide repeat domain"/>
    <property type="match status" value="1"/>
</dbReference>
<keyword evidence="2 6" id="KW-0808">Transferase</keyword>
<dbReference type="Gene3D" id="3.40.50.2000">
    <property type="entry name" value="Glycogen Phosphorylase B"/>
    <property type="match status" value="1"/>
</dbReference>
<proteinExistence type="predicted"/>
<dbReference type="SUPFAM" id="SSF48452">
    <property type="entry name" value="TPR-like"/>
    <property type="match status" value="1"/>
</dbReference>
<evidence type="ECO:0000256" key="1">
    <source>
        <dbReference type="ARBA" id="ARBA00004922"/>
    </source>
</evidence>
<reference evidence="6" key="1">
    <citation type="submission" date="2024-06" db="EMBL/GenBank/DDBJ databases">
        <title>Caulobacter inopinatus, sp. nov.</title>
        <authorList>
            <person name="Donachie S.P."/>
        </authorList>
    </citation>
    <scope>NUCLEOTIDE SEQUENCE</scope>
    <source>
        <strain evidence="6">73W</strain>
    </source>
</reference>
<dbReference type="InterPro" id="IPR011990">
    <property type="entry name" value="TPR-like_helical_dom_sf"/>
</dbReference>
<dbReference type="GO" id="GO:0016740">
    <property type="term" value="F:transferase activity"/>
    <property type="evidence" value="ECO:0007669"/>
    <property type="project" value="UniProtKB-KW"/>
</dbReference>
<dbReference type="EMBL" id="CP158375">
    <property type="protein sequence ID" value="XDO97467.1"/>
    <property type="molecule type" value="Genomic_DNA"/>
</dbReference>
<name>A0AB39KV91_9CAUL</name>
<gene>
    <name evidence="6" type="ORF">ABOZ73_03345</name>
</gene>
<keyword evidence="4" id="KW-0802">TPR repeat</keyword>
<protein>
    <submittedName>
        <fullName evidence="6">N-acetylglucosamine transferase</fullName>
    </submittedName>
</protein>
<dbReference type="Gene3D" id="3.40.50.11380">
    <property type="match status" value="1"/>
</dbReference>
<keyword evidence="3" id="KW-0677">Repeat</keyword>
<dbReference type="Pfam" id="PF13844">
    <property type="entry name" value="Glyco_transf_41"/>
    <property type="match status" value="2"/>
</dbReference>
<feature type="domain" description="O-GlcNAc transferase C-terminal" evidence="5">
    <location>
        <begin position="244"/>
        <end position="393"/>
    </location>
</feature>
<dbReference type="PANTHER" id="PTHR44998">
    <property type="match status" value="1"/>
</dbReference>
<comment type="pathway">
    <text evidence="1">Protein modification; protein glycosylation.</text>
</comment>
<feature type="domain" description="O-GlcNAc transferase C-terminal" evidence="5">
    <location>
        <begin position="410"/>
        <end position="591"/>
    </location>
</feature>
<evidence type="ECO:0000256" key="3">
    <source>
        <dbReference type="ARBA" id="ARBA00022737"/>
    </source>
</evidence>
<evidence type="ECO:0000313" key="6">
    <source>
        <dbReference type="EMBL" id="XDO97467.1"/>
    </source>
</evidence>
<dbReference type="PANTHER" id="PTHR44998:SF1">
    <property type="entry name" value="UDP-N-ACETYLGLUCOSAMINE--PEPTIDE N-ACETYLGLUCOSAMINYLTRANSFERASE 110 KDA SUBUNIT"/>
    <property type="match status" value="1"/>
</dbReference>
<sequence length="676" mass="75050">MSEALFVSAVQRIAAGGHPIGEVMEAAGRLAASGHVAMAEQLYRIWIAFNPSDPHVFVAYFNNSGLQQQLGDLDGAEASLRASVEVNADFLPGYINLGSVLEKRGLLNEAVAQWRAAVDRPIPLTGLILGYKVAALKQLGRILGEHDLGQDAEAALYQCLDLDPEQYDVLEQYTARRLSACKWPVIVPSERVTRDQLVRGIHPLSLGAFSDDPWLQLGSAAAYAERSTPETFDPVAFDRRDAQIDLAGRRIRVGYVSSDLRDHAVGYLMSEMFELHDREKIEVFAYYCGPATGTVNARIQSAVEHWVDIRGMTDDEAALRVAADGIDVLVDVNGHTRDSRTGLFARRAAPIQANWLGFPGTMATPYHHYIIADEWIIPPEMEKYYSEKVLRLPCYQANDRKRVVAPEKPTRADAGLPDDAFVFCCFNGSQKITRFNFARWMEILQRVPGSVLWLLDHNEATNARLREHAVAAGVAPERIVFAQKLYNPFHLARYPLADLFLDTTPYGAHTTASDALWMGVPVLTLAGRCFAARVCGSLVRAAGLEDLICHDPREYVERAVALAGDRAQVAVYRARLEENRSSCVLFDMDALVSGLEDLYAHMCAEHQAGRTPQPDLVNLEHYLDIGVGIDHEASEMLAQPDYDALYREKLAARHRRRPIQADSRLWTAADMEAAGR</sequence>
<dbReference type="AlphaFoldDB" id="A0AB39KV91"/>
<dbReference type="InterPro" id="IPR029489">
    <property type="entry name" value="OGT/SEC/SPY_C"/>
</dbReference>
<organism evidence="6">
    <name type="scientific">Caulobacter sp. 73W</name>
    <dbReference type="NCBI Taxonomy" id="3161137"/>
    <lineage>
        <taxon>Bacteria</taxon>
        <taxon>Pseudomonadati</taxon>
        <taxon>Pseudomonadota</taxon>
        <taxon>Alphaproteobacteria</taxon>
        <taxon>Caulobacterales</taxon>
        <taxon>Caulobacteraceae</taxon>
        <taxon>Caulobacter</taxon>
    </lineage>
</organism>
<evidence type="ECO:0000256" key="4">
    <source>
        <dbReference type="ARBA" id="ARBA00022803"/>
    </source>
</evidence>